<evidence type="ECO:0000313" key="2">
    <source>
        <dbReference type="Proteomes" id="UP000288388"/>
    </source>
</evidence>
<dbReference type="Proteomes" id="UP000288388">
    <property type="component" value="Unassembled WGS sequence"/>
</dbReference>
<name>A0A437UJ69_ENTAV</name>
<dbReference type="RefSeq" id="WP_048721207.1">
    <property type="nucleotide sequence ID" value="NZ_JBPFKW010000142.1"/>
</dbReference>
<proteinExistence type="predicted"/>
<dbReference type="AlphaFoldDB" id="A0A437UJ69"/>
<gene>
    <name evidence="1" type="ORF">EK398_01680</name>
</gene>
<reference evidence="1 2" key="1">
    <citation type="submission" date="2018-12" db="EMBL/GenBank/DDBJ databases">
        <title>A novel vanA-carrying plasmid in a clinical isolate of Enterococcus avium.</title>
        <authorList>
            <person name="Bernasconi O.J."/>
            <person name="Luzzaro F."/>
            <person name="Endimiani A."/>
        </authorList>
    </citation>
    <scope>NUCLEOTIDE SEQUENCE [LARGE SCALE GENOMIC DNA]</scope>
    <source>
        <strain evidence="1 2">LC0559/18</strain>
    </source>
</reference>
<comment type="caution">
    <text evidence="1">The sequence shown here is derived from an EMBL/GenBank/DDBJ whole genome shotgun (WGS) entry which is preliminary data.</text>
</comment>
<protein>
    <submittedName>
        <fullName evidence="1">Uncharacterized protein</fullName>
    </submittedName>
</protein>
<evidence type="ECO:0000313" key="1">
    <source>
        <dbReference type="EMBL" id="RVU93676.1"/>
    </source>
</evidence>
<sequence length="97" mass="11926">MNDFELLKAVHNKLPQAYKEVQVPYLKRYSQFLAQGGGFTDERAKQLFRQYWVGYFIFHYQQKQKEYDFWELNARPYEVQLKFAKKMYAQLVESNRR</sequence>
<accession>A0A437UJ69</accession>
<dbReference type="EMBL" id="RYZS01000001">
    <property type="protein sequence ID" value="RVU93676.1"/>
    <property type="molecule type" value="Genomic_DNA"/>
</dbReference>
<organism evidence="1 2">
    <name type="scientific">Enterococcus avium</name>
    <name type="common">Streptococcus avium</name>
    <dbReference type="NCBI Taxonomy" id="33945"/>
    <lineage>
        <taxon>Bacteria</taxon>
        <taxon>Bacillati</taxon>
        <taxon>Bacillota</taxon>
        <taxon>Bacilli</taxon>
        <taxon>Lactobacillales</taxon>
        <taxon>Enterococcaceae</taxon>
        <taxon>Enterococcus</taxon>
    </lineage>
</organism>